<dbReference type="PANTHER" id="PTHR33420:SF34">
    <property type="entry name" value="MINOR FIMBRIAL SUBUNIT"/>
    <property type="match status" value="1"/>
</dbReference>
<dbReference type="EMBL" id="JBANEI010000013">
    <property type="protein sequence ID" value="MEI2683380.1"/>
    <property type="molecule type" value="Genomic_DNA"/>
</dbReference>
<sequence length="164" mass="17995">MTSGNALRWLLTGLSAGWISLAVAGTAQSTIQISMTVLNPPPCTINDGRTIEVDFGEIVTSDLQNNAISRPINLNLSCSMSKNQMRLQIQGTPDKDYPGYLLASYSPIAIKFTSNGQVLPINSWLNFSWPDAPELRVATFRKPNWLIKDGDSFSASATLRVEYQ</sequence>
<keyword evidence="3" id="KW-1185">Reference proteome</keyword>
<name>A0ABU8DKL4_ERWAP</name>
<dbReference type="SUPFAM" id="SSF49401">
    <property type="entry name" value="Bacterial adhesins"/>
    <property type="match status" value="1"/>
</dbReference>
<dbReference type="Proteomes" id="UP001306592">
    <property type="component" value="Unassembled WGS sequence"/>
</dbReference>
<evidence type="ECO:0000313" key="2">
    <source>
        <dbReference type="EMBL" id="MEI2683380.1"/>
    </source>
</evidence>
<dbReference type="InterPro" id="IPR000259">
    <property type="entry name" value="Adhesion_dom_fimbrial"/>
</dbReference>
<gene>
    <name evidence="2" type="ORF">V8N49_17160</name>
</gene>
<dbReference type="PANTHER" id="PTHR33420">
    <property type="entry name" value="FIMBRIAL SUBUNIT ELFA-RELATED"/>
    <property type="match status" value="1"/>
</dbReference>
<dbReference type="Pfam" id="PF00419">
    <property type="entry name" value="Fimbrial"/>
    <property type="match status" value="1"/>
</dbReference>
<accession>A0ABU8DKL4</accession>
<dbReference type="InterPro" id="IPR050263">
    <property type="entry name" value="Bact_Fimbrial_Adh_Pro"/>
</dbReference>
<comment type="caution">
    <text evidence="2">The sequence shown here is derived from an EMBL/GenBank/DDBJ whole genome shotgun (WGS) entry which is preliminary data.</text>
</comment>
<dbReference type="RefSeq" id="WP_191150284.1">
    <property type="nucleotide sequence ID" value="NZ_JACXBP010000010.1"/>
</dbReference>
<evidence type="ECO:0000313" key="3">
    <source>
        <dbReference type="Proteomes" id="UP001306592"/>
    </source>
</evidence>
<protein>
    <submittedName>
        <fullName evidence="2">Fimbrial protein</fullName>
    </submittedName>
</protein>
<evidence type="ECO:0000259" key="1">
    <source>
        <dbReference type="Pfam" id="PF00419"/>
    </source>
</evidence>
<reference evidence="2 3" key="1">
    <citation type="submission" date="2024-02" db="EMBL/GenBank/DDBJ databases">
        <title>First report Erwinia aphidicola in onion in Chile.</title>
        <authorList>
            <person name="Valenzuela M."/>
            <person name="Pena M."/>
            <person name="Dutta B."/>
        </authorList>
    </citation>
    <scope>NUCLEOTIDE SEQUENCE [LARGE SCALE GENOMIC DNA]</scope>
    <source>
        <strain evidence="2 3">QCJ3A</strain>
    </source>
</reference>
<dbReference type="Gene3D" id="2.60.40.1090">
    <property type="entry name" value="Fimbrial-type adhesion domain"/>
    <property type="match status" value="1"/>
</dbReference>
<organism evidence="2 3">
    <name type="scientific">Erwinia aphidicola</name>
    <dbReference type="NCBI Taxonomy" id="68334"/>
    <lineage>
        <taxon>Bacteria</taxon>
        <taxon>Pseudomonadati</taxon>
        <taxon>Pseudomonadota</taxon>
        <taxon>Gammaproteobacteria</taxon>
        <taxon>Enterobacterales</taxon>
        <taxon>Erwiniaceae</taxon>
        <taxon>Erwinia</taxon>
    </lineage>
</organism>
<dbReference type="InterPro" id="IPR036937">
    <property type="entry name" value="Adhesion_dom_fimbrial_sf"/>
</dbReference>
<proteinExistence type="predicted"/>
<dbReference type="InterPro" id="IPR008966">
    <property type="entry name" value="Adhesion_dom_sf"/>
</dbReference>
<feature type="domain" description="Fimbrial-type adhesion" evidence="1">
    <location>
        <begin position="31"/>
        <end position="164"/>
    </location>
</feature>